<dbReference type="RefSeq" id="WP_121906531.1">
    <property type="nucleotide sequence ID" value="NZ_REFC01000011.1"/>
</dbReference>
<dbReference type="Proteomes" id="UP000271339">
    <property type="component" value="Unassembled WGS sequence"/>
</dbReference>
<dbReference type="EMBL" id="REFC01000011">
    <property type="protein sequence ID" value="RMA66546.1"/>
    <property type="molecule type" value="Genomic_DNA"/>
</dbReference>
<dbReference type="OrthoDB" id="5342145at2"/>
<proteinExistence type="predicted"/>
<dbReference type="AlphaFoldDB" id="A0A3L9Z112"/>
<gene>
    <name evidence="1" type="ORF">BXY75_0973</name>
</gene>
<sequence length="387" mass="43935">MLKSTQRFYQNLPTHRIALPSLLSDERLFVKVPDTWYVVVADISGSTQAVSQGQHNDVNLAAAGAIIAVLNEIKNLDKKYQIPYFFGGDGATFLIPQQIHESVLTVLENYRVHIKKILDLDLLVGEVSVKKIYAEKVKLKLAKIRLNDYLTVPVVVGSGLHYAERLVKDKGATTYKTRNSAEGVNLTGMECRWDEIQPRDESKRVICLLVSCVEESKHNKVYASILEKIHEIFGDFEERQPISTPRLILNTTISKIRKEMYARIGKYNAAYLLKNWLITGLGSYYFKFFKDGREYLNKVSQLSDTLMIDGSINTVMEGDEIQITNLIKYLDKLETKGQIIYGIHVTHASIMSCYVQDRKENHIHFVDGTEGGYTSAAISFKKKWALS</sequence>
<evidence type="ECO:0000313" key="1">
    <source>
        <dbReference type="EMBL" id="RMA66546.1"/>
    </source>
</evidence>
<evidence type="ECO:0000313" key="2">
    <source>
        <dbReference type="Proteomes" id="UP000271339"/>
    </source>
</evidence>
<comment type="caution">
    <text evidence="1">The sequence shown here is derived from an EMBL/GenBank/DDBJ whole genome shotgun (WGS) entry which is preliminary data.</text>
</comment>
<organism evidence="1 2">
    <name type="scientific">Ulvibacter antarcticus</name>
    <dbReference type="NCBI Taxonomy" id="442714"/>
    <lineage>
        <taxon>Bacteria</taxon>
        <taxon>Pseudomonadati</taxon>
        <taxon>Bacteroidota</taxon>
        <taxon>Flavobacteriia</taxon>
        <taxon>Flavobacteriales</taxon>
        <taxon>Flavobacteriaceae</taxon>
        <taxon>Ulvibacter</taxon>
    </lineage>
</organism>
<reference evidence="1 2" key="1">
    <citation type="submission" date="2018-10" db="EMBL/GenBank/DDBJ databases">
        <title>Genomic Encyclopedia of Archaeal and Bacterial Type Strains, Phase II (KMG-II): from individual species to whole genera.</title>
        <authorList>
            <person name="Goeker M."/>
        </authorList>
    </citation>
    <scope>NUCLEOTIDE SEQUENCE [LARGE SCALE GENOMIC DNA]</scope>
    <source>
        <strain evidence="1 2">DSM 23424</strain>
    </source>
</reference>
<dbReference type="InterPro" id="IPR021445">
    <property type="entry name" value="DUF3095"/>
</dbReference>
<dbReference type="Pfam" id="PF11294">
    <property type="entry name" value="DUF3095"/>
    <property type="match status" value="1"/>
</dbReference>
<keyword evidence="2" id="KW-1185">Reference proteome</keyword>
<protein>
    <recommendedName>
        <fullName evidence="3">DUF3095 family protein</fullName>
    </recommendedName>
</protein>
<name>A0A3L9Z112_9FLAO</name>
<evidence type="ECO:0008006" key="3">
    <source>
        <dbReference type="Google" id="ProtNLM"/>
    </source>
</evidence>
<accession>A0A3L9Z112</accession>